<comment type="caution">
    <text evidence="2">The sequence shown here is derived from an EMBL/GenBank/DDBJ whole genome shotgun (WGS) entry which is preliminary data.</text>
</comment>
<dbReference type="AlphaFoldDB" id="A0A918U4L4"/>
<protein>
    <submittedName>
        <fullName evidence="2">Uncharacterized protein</fullName>
    </submittedName>
</protein>
<reference evidence="2" key="2">
    <citation type="submission" date="2020-09" db="EMBL/GenBank/DDBJ databases">
        <authorList>
            <person name="Sun Q."/>
            <person name="Ohkuma M."/>
        </authorList>
    </citation>
    <scope>NUCLEOTIDE SEQUENCE</scope>
    <source>
        <strain evidence="2">JCM 4956</strain>
    </source>
</reference>
<keyword evidence="3" id="KW-1185">Reference proteome</keyword>
<accession>A0A918U4L4</accession>
<gene>
    <name evidence="2" type="ORF">GCM10010515_67080</name>
</gene>
<sequence length="98" mass="9970">MTDKRTETPGEHGGLIPRDMPDQQAQDGDDPWDVVPAGPSREAGSGGEGEADPADSADGPQRDAEGVPGTDEAGTGPRGAPRKGTVHPEHPGPQESPA</sequence>
<organism evidence="2 3">
    <name type="scientific">Streptomyces fructofermentans</name>
    <dbReference type="NCBI Taxonomy" id="152141"/>
    <lineage>
        <taxon>Bacteria</taxon>
        <taxon>Bacillati</taxon>
        <taxon>Actinomycetota</taxon>
        <taxon>Actinomycetes</taxon>
        <taxon>Kitasatosporales</taxon>
        <taxon>Streptomycetaceae</taxon>
        <taxon>Streptomyces</taxon>
    </lineage>
</organism>
<dbReference type="EMBL" id="BMWD01000033">
    <property type="protein sequence ID" value="GGX90530.1"/>
    <property type="molecule type" value="Genomic_DNA"/>
</dbReference>
<evidence type="ECO:0000313" key="2">
    <source>
        <dbReference type="EMBL" id="GGX90530.1"/>
    </source>
</evidence>
<evidence type="ECO:0000256" key="1">
    <source>
        <dbReference type="SAM" id="MobiDB-lite"/>
    </source>
</evidence>
<feature type="compositionally biased region" description="Basic and acidic residues" evidence="1">
    <location>
        <begin position="1"/>
        <end position="10"/>
    </location>
</feature>
<dbReference type="Proteomes" id="UP000645555">
    <property type="component" value="Unassembled WGS sequence"/>
</dbReference>
<reference evidence="2" key="1">
    <citation type="journal article" date="2014" name="Int. J. Syst. Evol. Microbiol.">
        <title>Complete genome sequence of Corynebacterium casei LMG S-19264T (=DSM 44701T), isolated from a smear-ripened cheese.</title>
        <authorList>
            <consortium name="US DOE Joint Genome Institute (JGI-PGF)"/>
            <person name="Walter F."/>
            <person name="Albersmeier A."/>
            <person name="Kalinowski J."/>
            <person name="Ruckert C."/>
        </authorList>
    </citation>
    <scope>NUCLEOTIDE SEQUENCE</scope>
    <source>
        <strain evidence="2">JCM 4956</strain>
    </source>
</reference>
<feature type="region of interest" description="Disordered" evidence="1">
    <location>
        <begin position="1"/>
        <end position="98"/>
    </location>
</feature>
<proteinExistence type="predicted"/>
<dbReference type="RefSeq" id="WP_190039392.1">
    <property type="nucleotide sequence ID" value="NZ_BMWD01000033.1"/>
</dbReference>
<name>A0A918U4L4_9ACTN</name>
<evidence type="ECO:0000313" key="3">
    <source>
        <dbReference type="Proteomes" id="UP000645555"/>
    </source>
</evidence>